<keyword evidence="3" id="KW-0813">Transport</keyword>
<dbReference type="InterPro" id="IPR027417">
    <property type="entry name" value="P-loop_NTPase"/>
</dbReference>
<feature type="domain" description="ABC transporter" evidence="10">
    <location>
        <begin position="38"/>
        <end position="281"/>
    </location>
</feature>
<evidence type="ECO:0000313" key="12">
    <source>
        <dbReference type="Proteomes" id="UP001465976"/>
    </source>
</evidence>
<evidence type="ECO:0000256" key="3">
    <source>
        <dbReference type="ARBA" id="ARBA00022448"/>
    </source>
</evidence>
<dbReference type="Proteomes" id="UP001465976">
    <property type="component" value="Unassembled WGS sequence"/>
</dbReference>
<evidence type="ECO:0000256" key="9">
    <source>
        <dbReference type="SAM" id="Phobius"/>
    </source>
</evidence>
<comment type="similarity">
    <text evidence="2">Belongs to the ABC transporter superfamily. ABCG family. Eye pigment precursor importer (TC 3.A.1.204) subfamily.</text>
</comment>
<dbReference type="EMBL" id="JBAHYK010000571">
    <property type="protein sequence ID" value="KAL0572864.1"/>
    <property type="molecule type" value="Genomic_DNA"/>
</dbReference>
<keyword evidence="4 9" id="KW-0812">Transmembrane</keyword>
<evidence type="ECO:0000256" key="2">
    <source>
        <dbReference type="ARBA" id="ARBA00005814"/>
    </source>
</evidence>
<keyword evidence="6" id="KW-0067">ATP-binding</keyword>
<dbReference type="Gene3D" id="3.40.50.300">
    <property type="entry name" value="P-loop containing nucleotide triphosphate hydrolases"/>
    <property type="match status" value="1"/>
</dbReference>
<gene>
    <name evidence="11" type="ORF">V5O48_009094</name>
</gene>
<dbReference type="SUPFAM" id="SSF52540">
    <property type="entry name" value="P-loop containing nucleoside triphosphate hydrolases"/>
    <property type="match status" value="1"/>
</dbReference>
<evidence type="ECO:0000256" key="7">
    <source>
        <dbReference type="ARBA" id="ARBA00022989"/>
    </source>
</evidence>
<evidence type="ECO:0000256" key="4">
    <source>
        <dbReference type="ARBA" id="ARBA00022692"/>
    </source>
</evidence>
<evidence type="ECO:0000256" key="8">
    <source>
        <dbReference type="ARBA" id="ARBA00023136"/>
    </source>
</evidence>
<evidence type="ECO:0000256" key="6">
    <source>
        <dbReference type="ARBA" id="ARBA00022840"/>
    </source>
</evidence>
<dbReference type="PANTHER" id="PTHR48042:SF11">
    <property type="entry name" value="ABC TRANSPORTER G FAMILY MEMBER 11"/>
    <property type="match status" value="1"/>
</dbReference>
<dbReference type="InterPro" id="IPR052215">
    <property type="entry name" value="Plant_ABCG"/>
</dbReference>
<keyword evidence="5" id="KW-0547">Nucleotide-binding</keyword>
<comment type="caution">
    <text evidence="11">The sequence shown here is derived from an EMBL/GenBank/DDBJ whole genome shotgun (WGS) entry which is preliminary data.</text>
</comment>
<feature type="transmembrane region" description="Helical" evidence="9">
    <location>
        <begin position="514"/>
        <end position="535"/>
    </location>
</feature>
<feature type="transmembrane region" description="Helical" evidence="9">
    <location>
        <begin position="380"/>
        <end position="402"/>
    </location>
</feature>
<feature type="transmembrane region" description="Helical" evidence="9">
    <location>
        <begin position="458"/>
        <end position="484"/>
    </location>
</feature>
<organism evidence="11 12">
    <name type="scientific">Marasmius crinis-equi</name>
    <dbReference type="NCBI Taxonomy" id="585013"/>
    <lineage>
        <taxon>Eukaryota</taxon>
        <taxon>Fungi</taxon>
        <taxon>Dikarya</taxon>
        <taxon>Basidiomycota</taxon>
        <taxon>Agaricomycotina</taxon>
        <taxon>Agaricomycetes</taxon>
        <taxon>Agaricomycetidae</taxon>
        <taxon>Agaricales</taxon>
        <taxon>Marasmiineae</taxon>
        <taxon>Marasmiaceae</taxon>
        <taxon>Marasmius</taxon>
    </lineage>
</organism>
<dbReference type="PROSITE" id="PS50893">
    <property type="entry name" value="ABC_TRANSPORTER_2"/>
    <property type="match status" value="1"/>
</dbReference>
<dbReference type="InterPro" id="IPR003439">
    <property type="entry name" value="ABC_transporter-like_ATP-bd"/>
</dbReference>
<dbReference type="InterPro" id="IPR003593">
    <property type="entry name" value="AAA+_ATPase"/>
</dbReference>
<sequence>MSSLSSRSHHNLHSPSFDGDIPLGQYKLPSNTDNRSTLSFEHLSYHVSTKKGGKKTLVDDVSVVVKPGELLAIMGPSGAGKSTLLDLMAFRKPAAPGAAAFLNGQQLDASGMYKISAFVEQEDALLGVLTVRETVSYALRLHSPLLKQREVNDRVERVLRALGLGTCADQRIGTPISRGISGGQKRRVTAACAMVTFPRILFLDEVTSGLDSTSAREVVSAIRSLAIAEGMIVIATIHQPSLETISQFTNLLMLSRGQVCYSGGVDGLESFFEKWGKPVNKFSTPTEHAMNFLNEDFSYDTSHAGSGTSTTAAEFRRRYLSTLTPDDPKFRPPYSGRTTMSSGLEGENGRNVGKAGVIGTLFWNTLVLSERSALNYARNLLAYGVRAGMYAGMGFMLATIWIRLGTEDSTINDRLSVHFYSAAFLSFMSVAGIPSFLEERSVFFREKKNGLYSTLPFVLSNTLVNIPFLLGCTLLFLLICYWAIGLHTGGAAFFRYLAFLYLTIFAAETQCLVIAALLPVFVAALAIGAFINGFWMSVGGYL</sequence>
<evidence type="ECO:0000259" key="10">
    <source>
        <dbReference type="PROSITE" id="PS50893"/>
    </source>
</evidence>
<feature type="transmembrane region" description="Helical" evidence="9">
    <location>
        <begin position="417"/>
        <end position="437"/>
    </location>
</feature>
<dbReference type="Pfam" id="PF00005">
    <property type="entry name" value="ABC_tran"/>
    <property type="match status" value="1"/>
</dbReference>
<feature type="transmembrane region" description="Helical" evidence="9">
    <location>
        <begin position="490"/>
        <end position="507"/>
    </location>
</feature>
<evidence type="ECO:0000313" key="11">
    <source>
        <dbReference type="EMBL" id="KAL0572864.1"/>
    </source>
</evidence>
<protein>
    <recommendedName>
        <fullName evidence="10">ABC transporter domain-containing protein</fullName>
    </recommendedName>
</protein>
<dbReference type="SMART" id="SM00382">
    <property type="entry name" value="AAA"/>
    <property type="match status" value="1"/>
</dbReference>
<reference evidence="11 12" key="1">
    <citation type="submission" date="2024-02" db="EMBL/GenBank/DDBJ databases">
        <title>A draft genome for the cacao thread blight pathogen Marasmius crinis-equi.</title>
        <authorList>
            <person name="Cohen S.P."/>
            <person name="Baruah I.K."/>
            <person name="Amoako-Attah I."/>
            <person name="Bukari Y."/>
            <person name="Meinhardt L.W."/>
            <person name="Bailey B.A."/>
        </authorList>
    </citation>
    <scope>NUCLEOTIDE SEQUENCE [LARGE SCALE GENOMIC DNA]</scope>
    <source>
        <strain evidence="11 12">GH-76</strain>
    </source>
</reference>
<keyword evidence="12" id="KW-1185">Reference proteome</keyword>
<evidence type="ECO:0000256" key="5">
    <source>
        <dbReference type="ARBA" id="ARBA00022741"/>
    </source>
</evidence>
<dbReference type="Pfam" id="PF01061">
    <property type="entry name" value="ABC2_membrane"/>
    <property type="match status" value="1"/>
</dbReference>
<accession>A0ABR3FC27</accession>
<evidence type="ECO:0000256" key="1">
    <source>
        <dbReference type="ARBA" id="ARBA00004141"/>
    </source>
</evidence>
<keyword evidence="8 9" id="KW-0472">Membrane</keyword>
<proteinExistence type="inferred from homology"/>
<comment type="subcellular location">
    <subcellularLocation>
        <location evidence="1">Membrane</location>
        <topology evidence="1">Multi-pass membrane protein</topology>
    </subcellularLocation>
</comment>
<dbReference type="PANTHER" id="PTHR48042">
    <property type="entry name" value="ABC TRANSPORTER G FAMILY MEMBER 11"/>
    <property type="match status" value="1"/>
</dbReference>
<keyword evidence="7 9" id="KW-1133">Transmembrane helix</keyword>
<name>A0ABR3FC27_9AGAR</name>
<dbReference type="InterPro" id="IPR013525">
    <property type="entry name" value="ABC2_TM"/>
</dbReference>